<proteinExistence type="inferred from homology"/>
<dbReference type="PATRIC" id="fig|1423776.4.peg.758"/>
<name>A0A0R1LPJ9_9LACO</name>
<feature type="transmembrane region" description="Helical" evidence="4">
    <location>
        <begin position="342"/>
        <end position="366"/>
    </location>
</feature>
<evidence type="ECO:0000256" key="4">
    <source>
        <dbReference type="RuleBase" id="RU362098"/>
    </source>
</evidence>
<keyword evidence="2" id="KW-0547">Nucleotide-binding</keyword>
<dbReference type="PANTHER" id="PTHR43185:SF1">
    <property type="entry name" value="FE(2+) TRANSPORTER FEOB"/>
    <property type="match status" value="1"/>
</dbReference>
<dbReference type="InterPro" id="IPR003373">
    <property type="entry name" value="Fe2_transport_prot-B"/>
</dbReference>
<evidence type="ECO:0000256" key="3">
    <source>
        <dbReference type="PIRSR" id="PIRSR603373-2"/>
    </source>
</evidence>
<keyword evidence="7" id="KW-1185">Reference proteome</keyword>
<reference evidence="6 7" key="1">
    <citation type="journal article" date="2015" name="Genome Announc.">
        <title>Expanding the biotechnology potential of lactobacilli through comparative genomics of 213 strains and associated genera.</title>
        <authorList>
            <person name="Sun Z."/>
            <person name="Harris H.M."/>
            <person name="McCann A."/>
            <person name="Guo C."/>
            <person name="Argimon S."/>
            <person name="Zhang W."/>
            <person name="Yang X."/>
            <person name="Jeffery I.B."/>
            <person name="Cooney J.C."/>
            <person name="Kagawa T.F."/>
            <person name="Liu W."/>
            <person name="Song Y."/>
            <person name="Salvetti E."/>
            <person name="Wrobel A."/>
            <person name="Rasinkangas P."/>
            <person name="Parkhill J."/>
            <person name="Rea M.C."/>
            <person name="O'Sullivan O."/>
            <person name="Ritari J."/>
            <person name="Douillard F.P."/>
            <person name="Paul Ross R."/>
            <person name="Yang R."/>
            <person name="Briner A.E."/>
            <person name="Felis G.E."/>
            <person name="de Vos W.M."/>
            <person name="Barrangou R."/>
            <person name="Klaenhammer T.R."/>
            <person name="Caufield P.W."/>
            <person name="Cui Y."/>
            <person name="Zhang H."/>
            <person name="O'Toole P.W."/>
        </authorList>
    </citation>
    <scope>NUCLEOTIDE SEQUENCE [LARGE SCALE GENOMIC DNA]</scope>
    <source>
        <strain evidence="6 7">DSM 19909</strain>
    </source>
</reference>
<comment type="caution">
    <text evidence="6">The sequence shown here is derived from an EMBL/GenBank/DDBJ whole genome shotgun (WGS) entry which is preliminary data.</text>
</comment>
<keyword evidence="4" id="KW-1133">Transmembrane helix</keyword>
<feature type="binding site" evidence="3">
    <location>
        <position position="23"/>
    </location>
    <ligand>
        <name>Mg(2+)</name>
        <dbReference type="ChEBI" id="CHEBI:18420"/>
        <label>2</label>
    </ligand>
</feature>
<dbReference type="Gene3D" id="3.40.50.300">
    <property type="entry name" value="P-loop containing nucleotide triphosphate hydrolases"/>
    <property type="match status" value="1"/>
</dbReference>
<keyword evidence="2 4" id="KW-0342">GTP-binding</keyword>
<dbReference type="Pfam" id="PF07670">
    <property type="entry name" value="Gate"/>
    <property type="match status" value="1"/>
</dbReference>
<comment type="caution">
    <text evidence="4">Lacks conserved residue(s) required for the propagation of feature annotation.</text>
</comment>
<comment type="function">
    <text evidence="4">Probable transporter of a GTP-driven Fe(2+) uptake system.</text>
</comment>
<dbReference type="Pfam" id="PF02421">
    <property type="entry name" value="FeoB_N"/>
    <property type="match status" value="1"/>
</dbReference>
<dbReference type="PANTHER" id="PTHR43185">
    <property type="entry name" value="FERROUS IRON TRANSPORT PROTEIN B"/>
    <property type="match status" value="1"/>
</dbReference>
<feature type="binding site" evidence="2">
    <location>
        <begin position="113"/>
        <end position="116"/>
    </location>
    <ligand>
        <name>GTP</name>
        <dbReference type="ChEBI" id="CHEBI:37565"/>
        <label>1</label>
    </ligand>
</feature>
<gene>
    <name evidence="6" type="ORF">FD04_GL000751</name>
</gene>
<keyword evidence="3" id="KW-0460">Magnesium</keyword>
<dbReference type="NCBIfam" id="TIGR00437">
    <property type="entry name" value="feoB"/>
    <property type="match status" value="1"/>
</dbReference>
<feature type="binding site" evidence="2">
    <location>
        <begin position="9"/>
        <end position="16"/>
    </location>
    <ligand>
        <name>GTP</name>
        <dbReference type="ChEBI" id="CHEBI:37565"/>
        <label>1</label>
    </ligand>
</feature>
<accession>A0A0R1LPJ9</accession>
<evidence type="ECO:0000256" key="2">
    <source>
        <dbReference type="PIRSR" id="PIRSR603373-1"/>
    </source>
</evidence>
<protein>
    <recommendedName>
        <fullName evidence="1 4">Ferrous iron transport protein B</fullName>
    </recommendedName>
</protein>
<keyword evidence="4" id="KW-0410">Iron transport</keyword>
<dbReference type="PROSITE" id="PS51711">
    <property type="entry name" value="G_FEOB"/>
    <property type="match status" value="1"/>
</dbReference>
<keyword evidence="3" id="KW-0479">Metal-binding</keyword>
<dbReference type="InterPro" id="IPR027417">
    <property type="entry name" value="P-loop_NTPase"/>
</dbReference>
<evidence type="ECO:0000259" key="5">
    <source>
        <dbReference type="PROSITE" id="PS51711"/>
    </source>
</evidence>
<feature type="transmembrane region" description="Helical" evidence="4">
    <location>
        <begin position="420"/>
        <end position="446"/>
    </location>
</feature>
<dbReference type="InterPro" id="IPR030389">
    <property type="entry name" value="G_FEOB_dom"/>
</dbReference>
<feature type="transmembrane region" description="Helical" evidence="4">
    <location>
        <begin position="452"/>
        <end position="472"/>
    </location>
</feature>
<comment type="similarity">
    <text evidence="4">Belongs to the TRAFAC class TrmE-Era-EngA-EngB-Septin-like GTPase superfamily. FeoB GTPase (TC 9.A.8) family.</text>
</comment>
<dbReference type="GO" id="GO:0005886">
    <property type="term" value="C:plasma membrane"/>
    <property type="evidence" value="ECO:0007669"/>
    <property type="project" value="UniProtKB-SubCell"/>
</dbReference>
<keyword evidence="4" id="KW-0812">Transmembrane</keyword>
<feature type="binding site" evidence="2">
    <location>
        <begin position="53"/>
        <end position="56"/>
    </location>
    <ligand>
        <name>GTP</name>
        <dbReference type="ChEBI" id="CHEBI:37565"/>
        <label>1</label>
    </ligand>
</feature>
<comment type="subcellular location">
    <subcellularLocation>
        <location evidence="4">Cell membrane</location>
        <topology evidence="4">Multi-pass membrane protein</topology>
    </subcellularLocation>
</comment>
<feature type="transmembrane region" description="Helical" evidence="4">
    <location>
        <begin position="386"/>
        <end position="408"/>
    </location>
</feature>
<evidence type="ECO:0000256" key="1">
    <source>
        <dbReference type="NCBIfam" id="TIGR00437"/>
    </source>
</evidence>
<dbReference type="InterPro" id="IPR050860">
    <property type="entry name" value="FeoB_GTPase"/>
</dbReference>
<dbReference type="Proteomes" id="UP000051160">
    <property type="component" value="Unassembled WGS sequence"/>
</dbReference>
<keyword evidence="4" id="KW-0472">Membrane</keyword>
<evidence type="ECO:0000313" key="7">
    <source>
        <dbReference type="Proteomes" id="UP000051160"/>
    </source>
</evidence>
<dbReference type="InterPro" id="IPR011642">
    <property type="entry name" value="Gate_dom"/>
</dbReference>
<dbReference type="AlphaFoldDB" id="A0A0R1LPJ9"/>
<dbReference type="STRING" id="1423776.FD04_GL000751"/>
<dbReference type="GO" id="GO:0015093">
    <property type="term" value="F:ferrous iron transmembrane transporter activity"/>
    <property type="evidence" value="ECO:0007669"/>
    <property type="project" value="UniProtKB-UniRule"/>
</dbReference>
<sequence length="486" mass="54118">MMTTVALLGNPNTGKTTLFNELTDKYAYVGNWTGVTVEKKVGQIKHSDTMVVDLPGIYSLNPITKDESVVTNYLLRSKPDLILNVTNASQLKRNLLLSIEVLELGLPVIITLNMIDDLKRTGHYYNLETLANALGCPIRTTNARSKEGLEQLKSELVKDQAQIHENSPLKLDYPMMVNQAIRQATNSLVNDYKIEPQFAHWLSIQYINCNKVVRKYAKAHDLKPLLSQRAYYDAQKFEDAIFETRLAFIESTLTTATETLESTKHVTITSKIDKVVTHPLLGLPVFIGVFFLMFKLSFDWIGTPLSNQLDALLSGPISTWANHFLTQVGALPMLRSLVVNGLIAGVGGVLVFMPQIFVLFACISILEDSGYMARAALVTDRIMELIGLNGKAFIPLIIGFGCNVTGIMAARTIEQPKERLITTLISPFMSCSARLPIYSLFVAALFPRHQAVIVLSIYFLGITVGLLMAKFYHVLFHVKENSVFIV</sequence>
<dbReference type="SUPFAM" id="SSF52540">
    <property type="entry name" value="P-loop containing nucleoside triphosphate hydrolases"/>
    <property type="match status" value="1"/>
</dbReference>
<dbReference type="GO" id="GO:0005525">
    <property type="term" value="F:GTP binding"/>
    <property type="evidence" value="ECO:0007669"/>
    <property type="project" value="UniProtKB-KW"/>
</dbReference>
<feature type="transmembrane region" description="Helical" evidence="4">
    <location>
        <begin position="280"/>
        <end position="298"/>
    </location>
</feature>
<organism evidence="6 7">
    <name type="scientific">Secundilactobacillus odoratitofui DSM 19909 = JCM 15043</name>
    <dbReference type="NCBI Taxonomy" id="1423776"/>
    <lineage>
        <taxon>Bacteria</taxon>
        <taxon>Bacillati</taxon>
        <taxon>Bacillota</taxon>
        <taxon>Bacilli</taxon>
        <taxon>Lactobacillales</taxon>
        <taxon>Lactobacillaceae</taxon>
        <taxon>Secundilactobacillus</taxon>
    </lineage>
</organism>
<dbReference type="GO" id="GO:0046872">
    <property type="term" value="F:metal ion binding"/>
    <property type="evidence" value="ECO:0007669"/>
    <property type="project" value="UniProtKB-KW"/>
</dbReference>
<feature type="binding site" evidence="2">
    <location>
        <begin position="34"/>
        <end position="38"/>
    </location>
    <ligand>
        <name>GTP</name>
        <dbReference type="ChEBI" id="CHEBI:37565"/>
        <label>1</label>
    </ligand>
</feature>
<dbReference type="EMBL" id="AZEE01000028">
    <property type="protein sequence ID" value="KRK97781.1"/>
    <property type="molecule type" value="Genomic_DNA"/>
</dbReference>
<evidence type="ECO:0000313" key="6">
    <source>
        <dbReference type="EMBL" id="KRK97781.1"/>
    </source>
</evidence>
<keyword evidence="4" id="KW-0406">Ion transport</keyword>
<feature type="binding site" evidence="3">
    <location>
        <position position="20"/>
    </location>
    <ligand>
        <name>Mg(2+)</name>
        <dbReference type="ChEBI" id="CHEBI:18420"/>
        <label>2</label>
    </ligand>
</feature>
<keyword evidence="4" id="KW-0408">Iron</keyword>
<feature type="domain" description="FeoB-type G" evidence="5">
    <location>
        <begin position="2"/>
        <end position="162"/>
    </location>
</feature>
<dbReference type="CDD" id="cd01879">
    <property type="entry name" value="FeoB"/>
    <property type="match status" value="1"/>
</dbReference>
<keyword evidence="4" id="KW-0813">Transport</keyword>